<organism evidence="1 2">
    <name type="scientific">Trichonephila inaurata madagascariensis</name>
    <dbReference type="NCBI Taxonomy" id="2747483"/>
    <lineage>
        <taxon>Eukaryota</taxon>
        <taxon>Metazoa</taxon>
        <taxon>Ecdysozoa</taxon>
        <taxon>Arthropoda</taxon>
        <taxon>Chelicerata</taxon>
        <taxon>Arachnida</taxon>
        <taxon>Araneae</taxon>
        <taxon>Araneomorphae</taxon>
        <taxon>Entelegynae</taxon>
        <taxon>Araneoidea</taxon>
        <taxon>Nephilidae</taxon>
        <taxon>Trichonephila</taxon>
        <taxon>Trichonephila inaurata</taxon>
    </lineage>
</organism>
<dbReference type="AlphaFoldDB" id="A0A8X6XPH2"/>
<evidence type="ECO:0000313" key="1">
    <source>
        <dbReference type="EMBL" id="GFY56382.1"/>
    </source>
</evidence>
<gene>
    <name evidence="1" type="ORF">TNIN_71631</name>
</gene>
<protein>
    <submittedName>
        <fullName evidence="1">Uncharacterized protein</fullName>
    </submittedName>
</protein>
<comment type="caution">
    <text evidence="1">The sequence shown here is derived from an EMBL/GenBank/DDBJ whole genome shotgun (WGS) entry which is preliminary data.</text>
</comment>
<evidence type="ECO:0000313" key="2">
    <source>
        <dbReference type="Proteomes" id="UP000886998"/>
    </source>
</evidence>
<accession>A0A8X6XPH2</accession>
<reference evidence="1" key="1">
    <citation type="submission" date="2020-08" db="EMBL/GenBank/DDBJ databases">
        <title>Multicomponent nature underlies the extraordinary mechanical properties of spider dragline silk.</title>
        <authorList>
            <person name="Kono N."/>
            <person name="Nakamura H."/>
            <person name="Mori M."/>
            <person name="Yoshida Y."/>
            <person name="Ohtoshi R."/>
            <person name="Malay A.D."/>
            <person name="Moran D.A.P."/>
            <person name="Tomita M."/>
            <person name="Numata K."/>
            <person name="Arakawa K."/>
        </authorList>
    </citation>
    <scope>NUCLEOTIDE SEQUENCE</scope>
</reference>
<keyword evidence="2" id="KW-1185">Reference proteome</keyword>
<proteinExistence type="predicted"/>
<dbReference type="Proteomes" id="UP000886998">
    <property type="component" value="Unassembled WGS sequence"/>
</dbReference>
<sequence>MAIVKERRCAPTKYTCFPHGLKAERSQVALGMTQWGRRTPLEVYLPFLQGLIYDLPLGKKVRHWVFFRLRRIGFCSGSSPVQGGDWNVPTKK</sequence>
<name>A0A8X6XPH2_9ARAC</name>
<dbReference type="EMBL" id="BMAV01010934">
    <property type="protein sequence ID" value="GFY56382.1"/>
    <property type="molecule type" value="Genomic_DNA"/>
</dbReference>